<accession>A0A814LZV3</accession>
<dbReference type="PANTHER" id="PTHR46270">
    <property type="entry name" value="ARMADILLO-TYPE FOLD-RELATED"/>
    <property type="match status" value="1"/>
</dbReference>
<reference evidence="2" key="1">
    <citation type="submission" date="2021-02" db="EMBL/GenBank/DDBJ databases">
        <authorList>
            <person name="Nowell W R."/>
        </authorList>
    </citation>
    <scope>NUCLEOTIDE SEQUENCE</scope>
</reference>
<evidence type="ECO:0000313" key="2">
    <source>
        <dbReference type="EMBL" id="CAF1069962.1"/>
    </source>
</evidence>
<dbReference type="Pfam" id="PF13676">
    <property type="entry name" value="TIR_2"/>
    <property type="match status" value="1"/>
</dbReference>
<dbReference type="EMBL" id="CAJOBH010062745">
    <property type="protein sequence ID" value="CAF4433269.1"/>
    <property type="molecule type" value="Genomic_DNA"/>
</dbReference>
<evidence type="ECO:0000259" key="1">
    <source>
        <dbReference type="Pfam" id="PF13676"/>
    </source>
</evidence>
<gene>
    <name evidence="3" type="ORF">BYL167_LOCUS32977</name>
    <name evidence="2" type="ORF">CJN711_LOCUS5658</name>
</gene>
<dbReference type="Proteomes" id="UP000663855">
    <property type="component" value="Unassembled WGS sequence"/>
</dbReference>
<organism evidence="2 4">
    <name type="scientific">Rotaria magnacalcarata</name>
    <dbReference type="NCBI Taxonomy" id="392030"/>
    <lineage>
        <taxon>Eukaryota</taxon>
        <taxon>Metazoa</taxon>
        <taxon>Spiralia</taxon>
        <taxon>Gnathifera</taxon>
        <taxon>Rotifera</taxon>
        <taxon>Eurotatoria</taxon>
        <taxon>Bdelloidea</taxon>
        <taxon>Philodinida</taxon>
        <taxon>Philodinidae</taxon>
        <taxon>Rotaria</taxon>
    </lineage>
</organism>
<dbReference type="SUPFAM" id="SSF52200">
    <property type="entry name" value="Toll/Interleukin receptor TIR domain"/>
    <property type="match status" value="1"/>
</dbReference>
<dbReference type="EMBL" id="CAJNOV010001607">
    <property type="protein sequence ID" value="CAF1069962.1"/>
    <property type="molecule type" value="Genomic_DNA"/>
</dbReference>
<dbReference type="Gene3D" id="3.40.50.10140">
    <property type="entry name" value="Toll/interleukin-1 receptor homology (TIR) domain"/>
    <property type="match status" value="1"/>
</dbReference>
<dbReference type="InterPro" id="IPR000157">
    <property type="entry name" value="TIR_dom"/>
</dbReference>
<protein>
    <recommendedName>
        <fullName evidence="1">TIR domain-containing protein</fullName>
    </recommendedName>
</protein>
<dbReference type="GO" id="GO:0007165">
    <property type="term" value="P:signal transduction"/>
    <property type="evidence" value="ECO:0007669"/>
    <property type="project" value="InterPro"/>
</dbReference>
<evidence type="ECO:0000313" key="3">
    <source>
        <dbReference type="EMBL" id="CAF4433269.1"/>
    </source>
</evidence>
<dbReference type="InterPro" id="IPR035897">
    <property type="entry name" value="Toll_tir_struct_dom_sf"/>
</dbReference>
<proteinExistence type="predicted"/>
<dbReference type="AlphaFoldDB" id="A0A814LZV3"/>
<feature type="non-terminal residue" evidence="2">
    <location>
        <position position="1"/>
    </location>
</feature>
<feature type="domain" description="TIR" evidence="1">
    <location>
        <begin position="103"/>
        <end position="180"/>
    </location>
</feature>
<dbReference type="Proteomes" id="UP000681967">
    <property type="component" value="Unassembled WGS sequence"/>
</dbReference>
<comment type="caution">
    <text evidence="2">The sequence shown here is derived from an EMBL/GenBank/DDBJ whole genome shotgun (WGS) entry which is preliminary data.</text>
</comment>
<sequence length="209" mass="24259">MNFKSVVFREFTPESLRRIEHYRKEEAERIATEQLEQQKLHEDDNDERRLPSINPNYSITTSTSLPEVHFSANQSINDVNDEELEFMQKDTTNTIRRVFELINHGMGEAVENSSVICCFMTPEYENSKNCQLELKRAQDLGKRIIACMVGDKNDRKWKPSGWLGLIIAGLTYINFRDDSDSNIRLRARELIDRIKNQPSTPAPEPLPQT</sequence>
<name>A0A814LZV3_9BILA</name>
<dbReference type="PANTHER" id="PTHR46270:SF2">
    <property type="entry name" value="TIR DOMAIN-CONTAINING PROTEIN"/>
    <property type="match status" value="1"/>
</dbReference>
<evidence type="ECO:0000313" key="4">
    <source>
        <dbReference type="Proteomes" id="UP000663855"/>
    </source>
</evidence>